<dbReference type="AlphaFoldDB" id="A0A2S9RPB0"/>
<gene>
    <name evidence="1" type="ORF">BV102_00885</name>
</gene>
<comment type="caution">
    <text evidence="1">The sequence shown here is derived from an EMBL/GenBank/DDBJ whole genome shotgun (WGS) entry which is preliminary data.</text>
</comment>
<protein>
    <submittedName>
        <fullName evidence="1">Uncharacterized protein</fullName>
    </submittedName>
</protein>
<evidence type="ECO:0000313" key="2">
    <source>
        <dbReference type="Proteomes" id="UP000238532"/>
    </source>
</evidence>
<proteinExistence type="predicted"/>
<dbReference type="Proteomes" id="UP000238532">
    <property type="component" value="Unassembled WGS sequence"/>
</dbReference>
<accession>A0A2S9RPB0</accession>
<reference evidence="1 2" key="1">
    <citation type="submission" date="2017-04" db="EMBL/GenBank/DDBJ databases">
        <title>Haemophilus influenzae in COPD genome sequencing project.</title>
        <authorList>
            <person name="Murphy T.F."/>
            <person name="Kong Y."/>
            <person name="Nadendla S."/>
            <person name="Tettelin H."/>
            <person name="Pettigrew M."/>
        </authorList>
    </citation>
    <scope>NUCLEOTIDE SEQUENCE [LARGE SCALE GENOMIC DNA]</scope>
    <source>
        <strain evidence="1 2">56P127H1</strain>
    </source>
</reference>
<sequence length="139" mass="16118">METSDIIAISSLFISIAAVPVSYFFGGRNALCSSYNTSVDELEKLCQKIFSESLAIYKNNDYSETNYHLMIANHKLLQAKCTRINNLIKQNYPRAELLEIKQVITDQLFSEEKEQQDTAIRNLIYKLTPLIEFYPKKFY</sequence>
<organism evidence="1 2">
    <name type="scientific">Haemophilus influenzae</name>
    <dbReference type="NCBI Taxonomy" id="727"/>
    <lineage>
        <taxon>Bacteria</taxon>
        <taxon>Pseudomonadati</taxon>
        <taxon>Pseudomonadota</taxon>
        <taxon>Gammaproteobacteria</taxon>
        <taxon>Pasteurellales</taxon>
        <taxon>Pasteurellaceae</taxon>
        <taxon>Haemophilus</taxon>
    </lineage>
</organism>
<dbReference type="EMBL" id="NEBY01000241">
    <property type="protein sequence ID" value="PRJ59892.1"/>
    <property type="molecule type" value="Genomic_DNA"/>
</dbReference>
<dbReference type="RefSeq" id="WP_105876465.1">
    <property type="nucleotide sequence ID" value="NZ_CP135754.1"/>
</dbReference>
<name>A0A2S9RPB0_HAEIF</name>
<evidence type="ECO:0000313" key="1">
    <source>
        <dbReference type="EMBL" id="PRJ59892.1"/>
    </source>
</evidence>